<evidence type="ECO:0000313" key="6">
    <source>
        <dbReference type="Proteomes" id="UP000076532"/>
    </source>
</evidence>
<dbReference type="OrthoDB" id="448399at2759"/>
<reference evidence="5 6" key="1">
    <citation type="journal article" date="2016" name="Mol. Biol. Evol.">
        <title>Comparative Genomics of Early-Diverging Mushroom-Forming Fungi Provides Insights into the Origins of Lignocellulose Decay Capabilities.</title>
        <authorList>
            <person name="Nagy L.G."/>
            <person name="Riley R."/>
            <person name="Tritt A."/>
            <person name="Adam C."/>
            <person name="Daum C."/>
            <person name="Floudas D."/>
            <person name="Sun H."/>
            <person name="Yadav J.S."/>
            <person name="Pangilinan J."/>
            <person name="Larsson K.H."/>
            <person name="Matsuura K."/>
            <person name="Barry K."/>
            <person name="Labutti K."/>
            <person name="Kuo R."/>
            <person name="Ohm R.A."/>
            <person name="Bhattacharya S.S."/>
            <person name="Shirouzu T."/>
            <person name="Yoshinaga Y."/>
            <person name="Martin F.M."/>
            <person name="Grigoriev I.V."/>
            <person name="Hibbett D.S."/>
        </authorList>
    </citation>
    <scope>NUCLEOTIDE SEQUENCE [LARGE SCALE GENOMIC DNA]</scope>
    <source>
        <strain evidence="5 6">CBS 109695</strain>
    </source>
</reference>
<protein>
    <submittedName>
        <fullName evidence="5">Exonuclease RNase T and DNA polymerase III</fullName>
    </submittedName>
</protein>
<dbReference type="SMART" id="SM00479">
    <property type="entry name" value="EXOIII"/>
    <property type="match status" value="1"/>
</dbReference>
<dbReference type="InterPro" id="IPR036397">
    <property type="entry name" value="RNaseH_sf"/>
</dbReference>
<dbReference type="STRING" id="436010.A0A166U322"/>
<keyword evidence="2" id="KW-0378">Hydrolase</keyword>
<evidence type="ECO:0000256" key="1">
    <source>
        <dbReference type="ARBA" id="ARBA00022722"/>
    </source>
</evidence>
<dbReference type="InterPro" id="IPR013520">
    <property type="entry name" value="Ribonucl_H"/>
</dbReference>
<dbReference type="EMBL" id="KV417490">
    <property type="protein sequence ID" value="KZP31261.1"/>
    <property type="molecule type" value="Genomic_DNA"/>
</dbReference>
<sequence length="214" mass="24197">MSTRPTRSRLEYLLVLDFEATCGGKYPKGEFEIIEFPTLLYNLSKNSVQAQFHEYVKPIGHPALTEFCTELTGIEQATVDAADPFPVVWTRFQEWLQSVGALDKPADFAFVTCGDWDLKTMLPAQLAYTNKMQAGFSQTTPLPLDCWINIKHSFASHYQLPGRGHGMKGMLKHQKLALEGRHHSGIDDCKNIARIVTKMRKQKWVPVDDLPKAS</sequence>
<dbReference type="SUPFAM" id="SSF53098">
    <property type="entry name" value="Ribonuclease H-like"/>
    <property type="match status" value="1"/>
</dbReference>
<dbReference type="Proteomes" id="UP000076532">
    <property type="component" value="Unassembled WGS sequence"/>
</dbReference>
<dbReference type="PANTHER" id="PTHR23044:SF61">
    <property type="entry name" value="3'-5' EXORIBONUCLEASE 1-RELATED"/>
    <property type="match status" value="1"/>
</dbReference>
<evidence type="ECO:0000313" key="5">
    <source>
        <dbReference type="EMBL" id="KZP31261.1"/>
    </source>
</evidence>
<evidence type="ECO:0000259" key="4">
    <source>
        <dbReference type="SMART" id="SM00479"/>
    </source>
</evidence>
<dbReference type="CDD" id="cd06133">
    <property type="entry name" value="ERI-1_3'hExo_like"/>
    <property type="match status" value="1"/>
</dbReference>
<keyword evidence="1" id="KW-0540">Nuclease</keyword>
<gene>
    <name evidence="5" type="ORF">FIBSPDRAFT_945281</name>
</gene>
<accession>A0A166U322</accession>
<dbReference type="Pfam" id="PF00929">
    <property type="entry name" value="RNase_T"/>
    <property type="match status" value="1"/>
</dbReference>
<keyword evidence="3 5" id="KW-0269">Exonuclease</keyword>
<organism evidence="5 6">
    <name type="scientific">Athelia psychrophila</name>
    <dbReference type="NCBI Taxonomy" id="1759441"/>
    <lineage>
        <taxon>Eukaryota</taxon>
        <taxon>Fungi</taxon>
        <taxon>Dikarya</taxon>
        <taxon>Basidiomycota</taxon>
        <taxon>Agaricomycotina</taxon>
        <taxon>Agaricomycetes</taxon>
        <taxon>Agaricomycetidae</taxon>
        <taxon>Atheliales</taxon>
        <taxon>Atheliaceae</taxon>
        <taxon>Athelia</taxon>
    </lineage>
</organism>
<name>A0A166U322_9AGAM</name>
<feature type="domain" description="Exonuclease" evidence="4">
    <location>
        <begin position="12"/>
        <end position="205"/>
    </location>
</feature>
<evidence type="ECO:0000256" key="3">
    <source>
        <dbReference type="ARBA" id="ARBA00022839"/>
    </source>
</evidence>
<dbReference type="InterPro" id="IPR012337">
    <property type="entry name" value="RNaseH-like_sf"/>
</dbReference>
<dbReference type="InterPro" id="IPR051274">
    <property type="entry name" value="3-5_Exoribonuclease"/>
</dbReference>
<dbReference type="Gene3D" id="3.30.420.10">
    <property type="entry name" value="Ribonuclease H-like superfamily/Ribonuclease H"/>
    <property type="match status" value="1"/>
</dbReference>
<dbReference type="GO" id="GO:0000175">
    <property type="term" value="F:3'-5'-RNA exonuclease activity"/>
    <property type="evidence" value="ECO:0007669"/>
    <property type="project" value="InterPro"/>
</dbReference>
<dbReference type="InterPro" id="IPR047201">
    <property type="entry name" value="ERI-1_3'hExo-like"/>
</dbReference>
<proteinExistence type="predicted"/>
<dbReference type="PANTHER" id="PTHR23044">
    <property type="entry name" value="3'-5' EXONUCLEASE ERI1-RELATED"/>
    <property type="match status" value="1"/>
</dbReference>
<dbReference type="GO" id="GO:0003676">
    <property type="term" value="F:nucleic acid binding"/>
    <property type="evidence" value="ECO:0007669"/>
    <property type="project" value="InterPro"/>
</dbReference>
<keyword evidence="6" id="KW-1185">Reference proteome</keyword>
<dbReference type="AlphaFoldDB" id="A0A166U322"/>
<evidence type="ECO:0000256" key="2">
    <source>
        <dbReference type="ARBA" id="ARBA00022801"/>
    </source>
</evidence>